<evidence type="ECO:0000313" key="3">
    <source>
        <dbReference type="Proteomes" id="UP001168620"/>
    </source>
</evidence>
<keyword evidence="1" id="KW-0732">Signal</keyword>
<dbReference type="EMBL" id="JAUHJQ010000004">
    <property type="protein sequence ID" value="MDN4173776.1"/>
    <property type="molecule type" value="Genomic_DNA"/>
</dbReference>
<dbReference type="RefSeq" id="WP_300952893.1">
    <property type="nucleotide sequence ID" value="NZ_JAUHJQ010000004.1"/>
</dbReference>
<organism evidence="2 3">
    <name type="scientific">Nocardioides oceani</name>
    <dbReference type="NCBI Taxonomy" id="3058369"/>
    <lineage>
        <taxon>Bacteria</taxon>
        <taxon>Bacillati</taxon>
        <taxon>Actinomycetota</taxon>
        <taxon>Actinomycetes</taxon>
        <taxon>Propionibacteriales</taxon>
        <taxon>Nocardioidaceae</taxon>
        <taxon>Nocardioides</taxon>
    </lineage>
</organism>
<evidence type="ECO:0008006" key="4">
    <source>
        <dbReference type="Google" id="ProtNLM"/>
    </source>
</evidence>
<proteinExistence type="predicted"/>
<feature type="chain" id="PRO_5045880672" description="DUF4352 domain-containing protein" evidence="1">
    <location>
        <begin position="32"/>
        <end position="198"/>
    </location>
</feature>
<sequence>MTRFRASVALAPLPLALSLAVPLAPATSAPAAAPEEGVGVAASDPKGDVTGSAEPWLVGATDVRKVRVEVAPEPVVSGDAERLDILTFEVRHGRSLLGGDNAHLATTWFAVGKRSYKAAYGIPRNPRMTLLRKNAEGEWVPVSTGFSSMGAGAGELTFSVPVEAVGTGELRVRQTVLRLKGTDVRDTVEAPEGSIALE</sequence>
<reference evidence="2" key="1">
    <citation type="submission" date="2023-06" db="EMBL/GenBank/DDBJ databases">
        <title>Draft genome sequence of Nocardioides sp. SOB77.</title>
        <authorList>
            <person name="Zhang G."/>
        </authorList>
    </citation>
    <scope>NUCLEOTIDE SEQUENCE</scope>
    <source>
        <strain evidence="2">SOB77</strain>
    </source>
</reference>
<keyword evidence="3" id="KW-1185">Reference proteome</keyword>
<feature type="signal peptide" evidence="1">
    <location>
        <begin position="1"/>
        <end position="31"/>
    </location>
</feature>
<name>A0ABT8FGF9_9ACTN</name>
<comment type="caution">
    <text evidence="2">The sequence shown here is derived from an EMBL/GenBank/DDBJ whole genome shotgun (WGS) entry which is preliminary data.</text>
</comment>
<protein>
    <recommendedName>
        <fullName evidence="4">DUF4352 domain-containing protein</fullName>
    </recommendedName>
</protein>
<gene>
    <name evidence="2" type="ORF">QWY28_12515</name>
</gene>
<accession>A0ABT8FGF9</accession>
<dbReference type="Proteomes" id="UP001168620">
    <property type="component" value="Unassembled WGS sequence"/>
</dbReference>
<evidence type="ECO:0000256" key="1">
    <source>
        <dbReference type="SAM" id="SignalP"/>
    </source>
</evidence>
<evidence type="ECO:0000313" key="2">
    <source>
        <dbReference type="EMBL" id="MDN4173776.1"/>
    </source>
</evidence>